<dbReference type="InterPro" id="IPR042175">
    <property type="entry name" value="Cell/Rod_MreC_2"/>
</dbReference>
<dbReference type="Gene3D" id="2.40.10.340">
    <property type="entry name" value="Rod shape-determining protein MreC, domain 1"/>
    <property type="match status" value="1"/>
</dbReference>
<dbReference type="EMBL" id="CP019384">
    <property type="protein sequence ID" value="QAT17250.1"/>
    <property type="molecule type" value="Genomic_DNA"/>
</dbReference>
<feature type="domain" description="Rod shape-determining protein MreC beta-barrel core" evidence="5">
    <location>
        <begin position="114"/>
        <end position="259"/>
    </location>
</feature>
<keyword evidence="3" id="KW-0133">Cell shape</keyword>
<evidence type="ECO:0000256" key="1">
    <source>
        <dbReference type="ARBA" id="ARBA00009369"/>
    </source>
</evidence>
<dbReference type="InterPro" id="IPR055342">
    <property type="entry name" value="MreC_beta-barrel_core"/>
</dbReference>
<dbReference type="OrthoDB" id="9792313at2"/>
<dbReference type="GO" id="GO:0005886">
    <property type="term" value="C:plasma membrane"/>
    <property type="evidence" value="ECO:0007669"/>
    <property type="project" value="TreeGrafter"/>
</dbReference>
<evidence type="ECO:0000256" key="4">
    <source>
        <dbReference type="ARBA" id="ARBA00032089"/>
    </source>
</evidence>
<comment type="similarity">
    <text evidence="1">Belongs to the MreC family.</text>
</comment>
<organism evidence="6 7">
    <name type="scientific">Velamenicoccus archaeovorus</name>
    <dbReference type="NCBI Taxonomy" id="1930593"/>
    <lineage>
        <taxon>Bacteria</taxon>
        <taxon>Pseudomonadati</taxon>
        <taxon>Candidatus Omnitrophota</taxon>
        <taxon>Candidatus Velamenicoccus</taxon>
    </lineage>
</organism>
<evidence type="ECO:0000313" key="6">
    <source>
        <dbReference type="EMBL" id="QAT17250.1"/>
    </source>
</evidence>
<proteinExistence type="inferred from homology"/>
<dbReference type="Gene3D" id="2.40.10.350">
    <property type="entry name" value="Rod shape-determining protein MreC, domain 2"/>
    <property type="match status" value="1"/>
</dbReference>
<protein>
    <recommendedName>
        <fullName evidence="2">Cell shape-determining protein MreC</fullName>
    </recommendedName>
    <alternativeName>
        <fullName evidence="4">Cell shape protein MreC</fullName>
    </alternativeName>
</protein>
<evidence type="ECO:0000259" key="5">
    <source>
        <dbReference type="Pfam" id="PF04085"/>
    </source>
</evidence>
<dbReference type="NCBIfam" id="TIGR00219">
    <property type="entry name" value="mreC"/>
    <property type="match status" value="1"/>
</dbReference>
<evidence type="ECO:0000313" key="7">
    <source>
        <dbReference type="Proteomes" id="UP000287243"/>
    </source>
</evidence>
<keyword evidence="7" id="KW-1185">Reference proteome</keyword>
<dbReference type="InterPro" id="IPR007221">
    <property type="entry name" value="MreC"/>
</dbReference>
<dbReference type="AlphaFoldDB" id="A0A410P550"/>
<accession>A0A410P550</accession>
<dbReference type="Proteomes" id="UP000287243">
    <property type="component" value="Chromosome"/>
</dbReference>
<dbReference type="InterPro" id="IPR042177">
    <property type="entry name" value="Cell/Rod_1"/>
</dbReference>
<dbReference type="KEGG" id="vai:BU251_05660"/>
<evidence type="ECO:0000256" key="2">
    <source>
        <dbReference type="ARBA" id="ARBA00013855"/>
    </source>
</evidence>
<dbReference type="GO" id="GO:0008360">
    <property type="term" value="P:regulation of cell shape"/>
    <property type="evidence" value="ECO:0007669"/>
    <property type="project" value="UniProtKB-KW"/>
</dbReference>
<dbReference type="Pfam" id="PF04085">
    <property type="entry name" value="MreC"/>
    <property type="match status" value="1"/>
</dbReference>
<gene>
    <name evidence="6" type="ORF">BU251_05660</name>
</gene>
<dbReference type="PIRSF" id="PIRSF038471">
    <property type="entry name" value="MreC"/>
    <property type="match status" value="1"/>
</dbReference>
<dbReference type="PANTHER" id="PTHR34138:SF1">
    <property type="entry name" value="CELL SHAPE-DETERMINING PROTEIN MREC"/>
    <property type="match status" value="1"/>
</dbReference>
<dbReference type="PANTHER" id="PTHR34138">
    <property type="entry name" value="CELL SHAPE-DETERMINING PROTEIN MREC"/>
    <property type="match status" value="1"/>
</dbReference>
<dbReference type="RefSeq" id="WP_128700019.1">
    <property type="nucleotide sequence ID" value="NZ_CP019384.1"/>
</dbReference>
<name>A0A410P550_VELA1</name>
<reference evidence="6 7" key="1">
    <citation type="submission" date="2017-01" db="EMBL/GenBank/DDBJ databases">
        <title>First insights into the biology of 'candidatus Vampirococcus archaeovorus'.</title>
        <authorList>
            <person name="Kizina J."/>
            <person name="Jordan S."/>
            <person name="Stueber K."/>
            <person name="Reinhardt R."/>
            <person name="Harder J."/>
        </authorList>
    </citation>
    <scope>NUCLEOTIDE SEQUENCE [LARGE SCALE GENOMIC DNA]</scope>
    <source>
        <strain evidence="6 7">LiM</strain>
    </source>
</reference>
<evidence type="ECO:0000256" key="3">
    <source>
        <dbReference type="ARBA" id="ARBA00022960"/>
    </source>
</evidence>
<sequence>MFLANRKFIGYFFIVVLLSLLVFLSFRHSPYVMRQIFSDAAKLPLMALDAAGQEARALLLFHKSYWDGKKLVRENGGLKKALLESEELRKENTRLRDLLDLRQKLDYETTPASVIGRDFGVFRSYLVLDKGRAAGVKTYAPVITAAGLVGKVLETGQFSCKVILLNDPDLSVPAKDARSGEQGLVSGSLDGKCKLRFLDVNSDVVEGDLIVTSGLNMTYPAGIPIGRVKMVGMESSGLSKFAVIEPVLNLSCLDEVLIVTSFKHD</sequence>